<dbReference type="Proteomes" id="UP000230423">
    <property type="component" value="Unassembled WGS sequence"/>
</dbReference>
<proteinExistence type="inferred from homology"/>
<feature type="transmembrane region" description="Helical" evidence="9">
    <location>
        <begin position="60"/>
        <end position="82"/>
    </location>
</feature>
<evidence type="ECO:0000256" key="9">
    <source>
        <dbReference type="SAM" id="Phobius"/>
    </source>
</evidence>
<gene>
    <name evidence="10" type="ORF">TELCIR_07628</name>
</gene>
<dbReference type="GO" id="GO:0012505">
    <property type="term" value="C:endomembrane system"/>
    <property type="evidence" value="ECO:0007669"/>
    <property type="project" value="UniProtKB-SubCell"/>
</dbReference>
<keyword evidence="7" id="KW-0406">Ion transport</keyword>
<evidence type="ECO:0000256" key="8">
    <source>
        <dbReference type="ARBA" id="ARBA00023136"/>
    </source>
</evidence>
<keyword evidence="4 9" id="KW-0812">Transmembrane</keyword>
<dbReference type="InterPro" id="IPR008389">
    <property type="entry name" value="ATPase_V0-cplx_e1/e2_su"/>
</dbReference>
<keyword evidence="5" id="KW-0375">Hydrogen ion transport</keyword>
<dbReference type="EMBL" id="KZ346246">
    <property type="protein sequence ID" value="PIO70510.1"/>
    <property type="molecule type" value="Genomic_DNA"/>
</dbReference>
<reference evidence="10 11" key="1">
    <citation type="submission" date="2015-09" db="EMBL/GenBank/DDBJ databases">
        <title>Draft genome of the parasitic nematode Teladorsagia circumcincta isolate WARC Sus (inbred).</title>
        <authorList>
            <person name="Mitreva M."/>
        </authorList>
    </citation>
    <scope>NUCLEOTIDE SEQUENCE [LARGE SCALE GENOMIC DNA]</scope>
    <source>
        <strain evidence="10 11">S</strain>
    </source>
</reference>
<evidence type="ECO:0000256" key="4">
    <source>
        <dbReference type="ARBA" id="ARBA00022692"/>
    </source>
</evidence>
<evidence type="ECO:0000313" key="11">
    <source>
        <dbReference type="Proteomes" id="UP000230423"/>
    </source>
</evidence>
<dbReference type="GO" id="GO:0046961">
    <property type="term" value="F:proton-transporting ATPase activity, rotational mechanism"/>
    <property type="evidence" value="ECO:0007669"/>
    <property type="project" value="InterPro"/>
</dbReference>
<accession>A0A2G9ULZ5</accession>
<dbReference type="GO" id="GO:0033179">
    <property type="term" value="C:proton-transporting V-type ATPase, V0 domain"/>
    <property type="evidence" value="ECO:0007669"/>
    <property type="project" value="InterPro"/>
</dbReference>
<evidence type="ECO:0000256" key="3">
    <source>
        <dbReference type="ARBA" id="ARBA00022448"/>
    </source>
</evidence>
<evidence type="ECO:0000256" key="2">
    <source>
        <dbReference type="ARBA" id="ARBA00008328"/>
    </source>
</evidence>
<feature type="transmembrane region" description="Helical" evidence="9">
    <location>
        <begin position="21"/>
        <end position="45"/>
    </location>
</feature>
<comment type="subcellular location">
    <subcellularLocation>
        <location evidence="1">Endomembrane system</location>
        <topology evidence="1">Multi-pass membrane protein</topology>
    </subcellularLocation>
</comment>
<protein>
    <submittedName>
        <fullName evidence="10">ATP synthase subunit H</fullName>
    </submittedName>
</protein>
<evidence type="ECO:0000256" key="5">
    <source>
        <dbReference type="ARBA" id="ARBA00022781"/>
    </source>
</evidence>
<dbReference type="AlphaFoldDB" id="A0A2G9ULZ5"/>
<evidence type="ECO:0000256" key="7">
    <source>
        <dbReference type="ARBA" id="ARBA00023065"/>
    </source>
</evidence>
<keyword evidence="3" id="KW-0813">Transport</keyword>
<dbReference type="Pfam" id="PF05493">
    <property type="entry name" value="ATP_synt_H"/>
    <property type="match status" value="1"/>
</dbReference>
<evidence type="ECO:0000256" key="1">
    <source>
        <dbReference type="ARBA" id="ARBA00004127"/>
    </source>
</evidence>
<dbReference type="GO" id="GO:0033181">
    <property type="term" value="C:plasma membrane proton-transporting V-type ATPase complex"/>
    <property type="evidence" value="ECO:0007669"/>
    <property type="project" value="TreeGrafter"/>
</dbReference>
<name>A0A2G9ULZ5_TELCI</name>
<evidence type="ECO:0000313" key="10">
    <source>
        <dbReference type="EMBL" id="PIO70510.1"/>
    </source>
</evidence>
<keyword evidence="11" id="KW-1185">Reference proteome</keyword>
<keyword evidence="6 9" id="KW-1133">Transmembrane helix</keyword>
<dbReference type="OrthoDB" id="1508846at2759"/>
<dbReference type="PANTHER" id="PTHR12263:SF0">
    <property type="entry name" value="V-TYPE PROTON ATPASE SUBUNIT"/>
    <property type="match status" value="1"/>
</dbReference>
<sequence length="148" mass="16587">MYTPASARIRGGSNLDIYFQLAPFALFQMGVIIPLVSVTAFWLLVGAGGPFLVPKGPNRGIIQTMIIMTAVCCHLFWIMIYLHQLNPLIGPQINVKTIRWISEKWGNSPTPIYLHQLNPLIGPQINVKTIRWIAEKWGNSPTPVPLQQ</sequence>
<comment type="similarity">
    <text evidence="2">Belongs to the V-ATPase e1/e2 subunit family.</text>
</comment>
<organism evidence="10 11">
    <name type="scientific">Teladorsagia circumcincta</name>
    <name type="common">Brown stomach worm</name>
    <name type="synonym">Ostertagia circumcincta</name>
    <dbReference type="NCBI Taxonomy" id="45464"/>
    <lineage>
        <taxon>Eukaryota</taxon>
        <taxon>Metazoa</taxon>
        <taxon>Ecdysozoa</taxon>
        <taxon>Nematoda</taxon>
        <taxon>Chromadorea</taxon>
        <taxon>Rhabditida</taxon>
        <taxon>Rhabditina</taxon>
        <taxon>Rhabditomorpha</taxon>
        <taxon>Strongyloidea</taxon>
        <taxon>Trichostrongylidae</taxon>
        <taxon>Teladorsagia</taxon>
    </lineage>
</organism>
<evidence type="ECO:0000256" key="6">
    <source>
        <dbReference type="ARBA" id="ARBA00022989"/>
    </source>
</evidence>
<dbReference type="PANTHER" id="PTHR12263">
    <property type="entry name" value="VACUOLAR ATP SYNTHASE SUBUNIT H"/>
    <property type="match status" value="1"/>
</dbReference>
<keyword evidence="8 9" id="KW-0472">Membrane</keyword>